<feature type="domain" description="HTH DNA binding" evidence="1">
    <location>
        <begin position="15"/>
        <end position="67"/>
    </location>
</feature>
<sequence length="68" mass="7525">MMDRKLVGRRTSSKLPELVELVMAKPLVSAGMMAKALAITPRAALRIVEELGLREMTGRGRFRAWGVT</sequence>
<name>A0A2Z2Q9J7_AGRVI</name>
<protein>
    <submittedName>
        <fullName evidence="2">Transcriptional regulator</fullName>
    </submittedName>
</protein>
<accession>A0A2Z2Q9J7</accession>
<dbReference type="EMBL" id="KY000075">
    <property type="protein sequence ID" value="ASK49616.1"/>
    <property type="molecule type" value="Genomic_DNA"/>
</dbReference>
<dbReference type="Pfam" id="PF11972">
    <property type="entry name" value="HTH_13"/>
    <property type="match status" value="1"/>
</dbReference>
<keyword evidence="2" id="KW-0614">Plasmid</keyword>
<proteinExistence type="predicted"/>
<evidence type="ECO:0000313" key="2">
    <source>
        <dbReference type="EMBL" id="ASK49616.1"/>
    </source>
</evidence>
<reference evidence="2" key="1">
    <citation type="submission" date="2016-10" db="EMBL/GenBank/DDBJ databases">
        <title>Agrobacterium Ti plasmids: Classification based on T-DNA and Vir regions organization.</title>
        <authorList>
            <person name="Nabi N."/>
            <person name="Vial L."/>
            <person name="Ben Hafsa A."/>
            <person name="Chapulliot D."/>
            <person name="Berard A."/>
            <person name="Chauveau A."/>
            <person name="Le Paslier M.-C."/>
            <person name="Harzallah Skhiri F."/>
            <person name="Brunel D."/>
            <person name="Nesme X."/>
            <person name="Chaouachi M."/>
        </authorList>
    </citation>
    <scope>NUCLEOTIDE SEQUENCE</scope>
    <source>
        <strain evidence="2">CFBP2681</strain>
        <plasmid evidence="2">pTi_CFBP2681</plasmid>
    </source>
</reference>
<geneLocation type="plasmid" evidence="2">
    <name>pTi_CFBP2681</name>
</geneLocation>
<evidence type="ECO:0000259" key="1">
    <source>
        <dbReference type="Pfam" id="PF11972"/>
    </source>
</evidence>
<dbReference type="InterPro" id="IPR021068">
    <property type="entry name" value="HTH_DNA-bd"/>
</dbReference>
<organism evidence="2">
    <name type="scientific">Agrobacterium vitis</name>
    <name type="common">Rhizobium vitis</name>
    <dbReference type="NCBI Taxonomy" id="373"/>
    <lineage>
        <taxon>Bacteria</taxon>
        <taxon>Pseudomonadati</taxon>
        <taxon>Pseudomonadota</taxon>
        <taxon>Alphaproteobacteria</taxon>
        <taxon>Hyphomicrobiales</taxon>
        <taxon>Rhizobiaceae</taxon>
        <taxon>Rhizobium/Agrobacterium group</taxon>
        <taxon>Agrobacterium</taxon>
    </lineage>
</organism>
<dbReference type="AlphaFoldDB" id="A0A2Z2Q9J7"/>